<dbReference type="PROSITE" id="PS50995">
    <property type="entry name" value="HTH_MARR_2"/>
    <property type="match status" value="1"/>
</dbReference>
<keyword evidence="6" id="KW-1185">Reference proteome</keyword>
<evidence type="ECO:0000256" key="2">
    <source>
        <dbReference type="ARBA" id="ARBA00023125"/>
    </source>
</evidence>
<comment type="caution">
    <text evidence="5">The sequence shown here is derived from an EMBL/GenBank/DDBJ whole genome shotgun (WGS) entry which is preliminary data.</text>
</comment>
<keyword evidence="2" id="KW-0238">DNA-binding</keyword>
<dbReference type="InterPro" id="IPR000835">
    <property type="entry name" value="HTH_MarR-typ"/>
</dbReference>
<reference evidence="5 6" key="1">
    <citation type="submission" date="2018-08" db="EMBL/GenBank/DDBJ databases">
        <title>Henriciella mobilis sp. nov., isolated from seawater.</title>
        <authorList>
            <person name="Cheng H."/>
            <person name="Wu Y.-H."/>
            <person name="Xu X.-W."/>
            <person name="Guo L.-L."/>
        </authorList>
    </citation>
    <scope>NUCLEOTIDE SEQUENCE [LARGE SCALE GENOMIC DNA]</scope>
    <source>
        <strain evidence="5 6">CCUG66934</strain>
    </source>
</reference>
<organism evidence="5 6">
    <name type="scientific">Henriciella barbarensis</name>
    <dbReference type="NCBI Taxonomy" id="86342"/>
    <lineage>
        <taxon>Bacteria</taxon>
        <taxon>Pseudomonadati</taxon>
        <taxon>Pseudomonadota</taxon>
        <taxon>Alphaproteobacteria</taxon>
        <taxon>Hyphomonadales</taxon>
        <taxon>Hyphomonadaceae</taxon>
        <taxon>Henriciella</taxon>
    </lineage>
</organism>
<sequence length="142" mass="15913">MGDDERVNLSFLLAEVTRLLRAAFDQEMKRLDLTRSQWHALIYVLRLKAASQTQLAEALEVARPSVGTLIDQLEKSGYVTREADTQDRRIWRVVPTEFALARSEEIARLAESVANNAFGGLSQEQIEAASSVIQVIRQNLAS</sequence>
<dbReference type="SUPFAM" id="SSF46785">
    <property type="entry name" value="Winged helix' DNA-binding domain"/>
    <property type="match status" value="1"/>
</dbReference>
<evidence type="ECO:0000313" key="6">
    <source>
        <dbReference type="Proteomes" id="UP000265431"/>
    </source>
</evidence>
<dbReference type="SMART" id="SM00347">
    <property type="entry name" value="HTH_MARR"/>
    <property type="match status" value="1"/>
</dbReference>
<keyword evidence="1" id="KW-0805">Transcription regulation</keyword>
<dbReference type="GO" id="GO:0003677">
    <property type="term" value="F:DNA binding"/>
    <property type="evidence" value="ECO:0007669"/>
    <property type="project" value="UniProtKB-KW"/>
</dbReference>
<evidence type="ECO:0000313" key="5">
    <source>
        <dbReference type="EMBL" id="RIJ21658.1"/>
    </source>
</evidence>
<keyword evidence="3" id="KW-0804">Transcription</keyword>
<dbReference type="InterPro" id="IPR036388">
    <property type="entry name" value="WH-like_DNA-bd_sf"/>
</dbReference>
<protein>
    <submittedName>
        <fullName evidence="5">MarR family transcriptional regulator</fullName>
    </submittedName>
</protein>
<gene>
    <name evidence="5" type="ORF">D1224_12945</name>
</gene>
<dbReference type="PRINTS" id="PR00598">
    <property type="entry name" value="HTHMARR"/>
</dbReference>
<evidence type="ECO:0000256" key="3">
    <source>
        <dbReference type="ARBA" id="ARBA00023163"/>
    </source>
</evidence>
<proteinExistence type="predicted"/>
<dbReference type="AlphaFoldDB" id="A0A399QS37"/>
<evidence type="ECO:0000256" key="1">
    <source>
        <dbReference type="ARBA" id="ARBA00023015"/>
    </source>
</evidence>
<name>A0A399QS37_9PROT</name>
<feature type="domain" description="HTH marR-type" evidence="4">
    <location>
        <begin position="6"/>
        <end position="138"/>
    </location>
</feature>
<dbReference type="PANTHER" id="PTHR42756">
    <property type="entry name" value="TRANSCRIPTIONAL REGULATOR, MARR"/>
    <property type="match status" value="1"/>
</dbReference>
<dbReference type="Pfam" id="PF01047">
    <property type="entry name" value="MarR"/>
    <property type="match status" value="1"/>
</dbReference>
<dbReference type="Gene3D" id="1.10.10.10">
    <property type="entry name" value="Winged helix-like DNA-binding domain superfamily/Winged helix DNA-binding domain"/>
    <property type="match status" value="1"/>
</dbReference>
<evidence type="ECO:0000259" key="4">
    <source>
        <dbReference type="PROSITE" id="PS50995"/>
    </source>
</evidence>
<dbReference type="PANTHER" id="PTHR42756:SF1">
    <property type="entry name" value="TRANSCRIPTIONAL REPRESSOR OF EMRAB OPERON"/>
    <property type="match status" value="1"/>
</dbReference>
<dbReference type="GO" id="GO:0003700">
    <property type="term" value="F:DNA-binding transcription factor activity"/>
    <property type="evidence" value="ECO:0007669"/>
    <property type="project" value="InterPro"/>
</dbReference>
<dbReference type="Proteomes" id="UP000265431">
    <property type="component" value="Unassembled WGS sequence"/>
</dbReference>
<dbReference type="InterPro" id="IPR036390">
    <property type="entry name" value="WH_DNA-bd_sf"/>
</dbReference>
<dbReference type="EMBL" id="QWGB01000008">
    <property type="protein sequence ID" value="RIJ21658.1"/>
    <property type="molecule type" value="Genomic_DNA"/>
</dbReference>
<accession>A0A399QS37</accession>